<dbReference type="Proteomes" id="UP000605259">
    <property type="component" value="Unassembled WGS sequence"/>
</dbReference>
<feature type="transmembrane region" description="Helical" evidence="2">
    <location>
        <begin position="7"/>
        <end position="25"/>
    </location>
</feature>
<evidence type="ECO:0000313" key="4">
    <source>
        <dbReference type="Proteomes" id="UP000605259"/>
    </source>
</evidence>
<evidence type="ECO:0000256" key="1">
    <source>
        <dbReference type="SAM" id="Coils"/>
    </source>
</evidence>
<keyword evidence="4" id="KW-1185">Reference proteome</keyword>
<reference evidence="3" key="2">
    <citation type="submission" date="2020-09" db="EMBL/GenBank/DDBJ databases">
        <authorList>
            <person name="Sun Q."/>
            <person name="Zhou Y."/>
        </authorList>
    </citation>
    <scope>NUCLEOTIDE SEQUENCE</scope>
    <source>
        <strain evidence="3">CGMCC 1.12698</strain>
    </source>
</reference>
<dbReference type="RefSeq" id="WP_188388213.1">
    <property type="nucleotide sequence ID" value="NZ_BMFK01000001.1"/>
</dbReference>
<dbReference type="AlphaFoldDB" id="A0A917AS80"/>
<keyword evidence="1" id="KW-0175">Coiled coil</keyword>
<organism evidence="3 4">
    <name type="scientific">Priestia taiwanensis</name>
    <dbReference type="NCBI Taxonomy" id="1347902"/>
    <lineage>
        <taxon>Bacteria</taxon>
        <taxon>Bacillati</taxon>
        <taxon>Bacillota</taxon>
        <taxon>Bacilli</taxon>
        <taxon>Bacillales</taxon>
        <taxon>Bacillaceae</taxon>
        <taxon>Priestia</taxon>
    </lineage>
</organism>
<reference evidence="3" key="1">
    <citation type="journal article" date="2014" name="Int. J. Syst. Evol. Microbiol.">
        <title>Complete genome sequence of Corynebacterium casei LMG S-19264T (=DSM 44701T), isolated from a smear-ripened cheese.</title>
        <authorList>
            <consortium name="US DOE Joint Genome Institute (JGI-PGF)"/>
            <person name="Walter F."/>
            <person name="Albersmeier A."/>
            <person name="Kalinowski J."/>
            <person name="Ruckert C."/>
        </authorList>
    </citation>
    <scope>NUCLEOTIDE SEQUENCE</scope>
    <source>
        <strain evidence="3">CGMCC 1.12698</strain>
    </source>
</reference>
<protein>
    <submittedName>
        <fullName evidence="3">Uncharacterized protein</fullName>
    </submittedName>
</protein>
<keyword evidence="2" id="KW-0812">Transmembrane</keyword>
<evidence type="ECO:0000313" key="3">
    <source>
        <dbReference type="EMBL" id="GGE69958.1"/>
    </source>
</evidence>
<proteinExistence type="predicted"/>
<sequence>MVKQKEGILLFLFLAFIFTLIFLPSEKRTEKYVTKIVTKDDLYWLERNQRELANDLREENQSLSDEMLKAAIDMYSNLDIMVDNPHYNQLEIKLPLITYEKNGETIEFFTGKGEILRVHTKDGWSDYK</sequence>
<comment type="caution">
    <text evidence="3">The sequence shown here is derived from an EMBL/GenBank/DDBJ whole genome shotgun (WGS) entry which is preliminary data.</text>
</comment>
<name>A0A917AS80_9BACI</name>
<gene>
    <name evidence="3" type="ORF">GCM10007140_19940</name>
</gene>
<feature type="coiled-coil region" evidence="1">
    <location>
        <begin position="46"/>
        <end position="73"/>
    </location>
</feature>
<dbReference type="EMBL" id="BMFK01000001">
    <property type="protein sequence ID" value="GGE69958.1"/>
    <property type="molecule type" value="Genomic_DNA"/>
</dbReference>
<accession>A0A917AS80</accession>
<keyword evidence="2" id="KW-0472">Membrane</keyword>
<keyword evidence="2" id="KW-1133">Transmembrane helix</keyword>
<evidence type="ECO:0000256" key="2">
    <source>
        <dbReference type="SAM" id="Phobius"/>
    </source>
</evidence>